<keyword evidence="2" id="KW-0677">Repeat</keyword>
<evidence type="ECO:0000259" key="6">
    <source>
        <dbReference type="PROSITE" id="PS50157"/>
    </source>
</evidence>
<dbReference type="GO" id="GO:0008270">
    <property type="term" value="F:zinc ion binding"/>
    <property type="evidence" value="ECO:0007669"/>
    <property type="project" value="UniProtKB-KW"/>
</dbReference>
<dbReference type="Pfam" id="PF22939">
    <property type="entry name" value="WHD_GPIID"/>
    <property type="match status" value="1"/>
</dbReference>
<name>J3NL91_GAET3</name>
<reference evidence="9" key="1">
    <citation type="submission" date="2010-07" db="EMBL/GenBank/DDBJ databases">
        <title>The genome sequence of Gaeumannomyces graminis var. tritici strain R3-111a-1.</title>
        <authorList>
            <consortium name="The Broad Institute Genome Sequencing Platform"/>
            <person name="Ma L.-J."/>
            <person name="Dead R."/>
            <person name="Young S."/>
            <person name="Zeng Q."/>
            <person name="Koehrsen M."/>
            <person name="Alvarado L."/>
            <person name="Berlin A."/>
            <person name="Chapman S.B."/>
            <person name="Chen Z."/>
            <person name="Freedman E."/>
            <person name="Gellesch M."/>
            <person name="Goldberg J."/>
            <person name="Griggs A."/>
            <person name="Gujja S."/>
            <person name="Heilman E.R."/>
            <person name="Heiman D."/>
            <person name="Hepburn T."/>
            <person name="Howarth C."/>
            <person name="Jen D."/>
            <person name="Larson L."/>
            <person name="Mehta T."/>
            <person name="Neiman D."/>
            <person name="Pearson M."/>
            <person name="Roberts A."/>
            <person name="Saif S."/>
            <person name="Shea T."/>
            <person name="Shenoy N."/>
            <person name="Sisk P."/>
            <person name="Stolte C."/>
            <person name="Sykes S."/>
            <person name="Walk T."/>
            <person name="White J."/>
            <person name="Yandava C."/>
            <person name="Haas B."/>
            <person name="Nusbaum C."/>
            <person name="Birren B."/>
        </authorList>
    </citation>
    <scope>NUCLEOTIDE SEQUENCE [LARGE SCALE GENOMIC DNA]</scope>
    <source>
        <strain evidence="9">R3-111a-1</strain>
    </source>
</reference>
<dbReference type="VEuPathDB" id="FungiDB:GGTG_02033"/>
<evidence type="ECO:0000256" key="3">
    <source>
        <dbReference type="ARBA" id="ARBA00022771"/>
    </source>
</evidence>
<dbReference type="InterPro" id="IPR056884">
    <property type="entry name" value="NPHP3-like_N"/>
</dbReference>
<reference evidence="7" key="3">
    <citation type="submission" date="2010-09" db="EMBL/GenBank/DDBJ databases">
        <title>Annotation of Gaeumannomyces graminis var. tritici R3-111a-1.</title>
        <authorList>
            <consortium name="The Broad Institute Genome Sequencing Platform"/>
            <person name="Ma L.-J."/>
            <person name="Dead R."/>
            <person name="Young S.K."/>
            <person name="Zeng Q."/>
            <person name="Gargeya S."/>
            <person name="Fitzgerald M."/>
            <person name="Haas B."/>
            <person name="Abouelleil A."/>
            <person name="Alvarado L."/>
            <person name="Arachchi H.M."/>
            <person name="Berlin A."/>
            <person name="Brown A."/>
            <person name="Chapman S.B."/>
            <person name="Chen Z."/>
            <person name="Dunbar C."/>
            <person name="Freedman E."/>
            <person name="Gearin G."/>
            <person name="Gellesch M."/>
            <person name="Goldberg J."/>
            <person name="Griggs A."/>
            <person name="Gujja S."/>
            <person name="Heiman D."/>
            <person name="Howarth C."/>
            <person name="Larson L."/>
            <person name="Lui A."/>
            <person name="MacDonald P.J.P."/>
            <person name="Mehta T."/>
            <person name="Montmayeur A."/>
            <person name="Murphy C."/>
            <person name="Neiman D."/>
            <person name="Pearson M."/>
            <person name="Priest M."/>
            <person name="Roberts A."/>
            <person name="Saif S."/>
            <person name="Shea T."/>
            <person name="Shenoy N."/>
            <person name="Sisk P."/>
            <person name="Stolte C."/>
            <person name="Sykes S."/>
            <person name="Yandava C."/>
            <person name="Wortman J."/>
            <person name="Nusbaum C."/>
            <person name="Birren B."/>
        </authorList>
    </citation>
    <scope>NUCLEOTIDE SEQUENCE</scope>
    <source>
        <strain evidence="7">R3-111a-1</strain>
    </source>
</reference>
<dbReference type="RefSeq" id="XP_009218068.1">
    <property type="nucleotide sequence ID" value="XM_009219804.1"/>
</dbReference>
<gene>
    <name evidence="8" type="primary">20342491</name>
    <name evidence="7" type="ORF">GGTG_02033</name>
</gene>
<keyword evidence="3 5" id="KW-0863">Zinc-finger</keyword>
<dbReference type="PROSITE" id="PS50157">
    <property type="entry name" value="ZINC_FINGER_C2H2_2"/>
    <property type="match status" value="2"/>
</dbReference>
<dbReference type="STRING" id="644352.J3NL91"/>
<evidence type="ECO:0000313" key="7">
    <source>
        <dbReference type="EMBL" id="EJT82059.1"/>
    </source>
</evidence>
<evidence type="ECO:0000313" key="8">
    <source>
        <dbReference type="EnsemblFungi" id="EJT82059"/>
    </source>
</evidence>
<evidence type="ECO:0000256" key="5">
    <source>
        <dbReference type="PROSITE-ProRule" id="PRU00042"/>
    </source>
</evidence>
<protein>
    <recommendedName>
        <fullName evidence="6">C2H2-type domain-containing protein</fullName>
    </recommendedName>
</protein>
<dbReference type="EMBL" id="GL385395">
    <property type="protein sequence ID" value="EJT82059.1"/>
    <property type="molecule type" value="Genomic_DNA"/>
</dbReference>
<dbReference type="SMART" id="SM00355">
    <property type="entry name" value="ZnF_C2H2"/>
    <property type="match status" value="4"/>
</dbReference>
<feature type="domain" description="C2H2-type" evidence="6">
    <location>
        <begin position="901"/>
        <end position="929"/>
    </location>
</feature>
<dbReference type="Pfam" id="PF24883">
    <property type="entry name" value="NPHP3_N"/>
    <property type="match status" value="1"/>
</dbReference>
<dbReference type="InterPro" id="IPR036236">
    <property type="entry name" value="Znf_C2H2_sf"/>
</dbReference>
<dbReference type="EnsemblFungi" id="EJT82059">
    <property type="protein sequence ID" value="EJT82059"/>
    <property type="gene ID" value="GGTG_02033"/>
</dbReference>
<sequence length="933" mass="108114">MDAEFRRVSDAFKADLTPQELDYFQSSRLEDVQHALSRVQSEQEAKGSLRFLRRIEPFVNTMLEYSKVVEVFINVEETMALIWGPLRFMLMMTKNLTEAFSSLLDTYQQIGEQIPLLLSFQALFENQTHVHMRQLLVLIYQDILNFQLLALRFFRKKMWKKLFLANWSGFKTDISQLKENLGRHKRLIESRASLTQFEETHSIRVAAEENLKQTKEDTQRRRRRDVFQWLGSADVEAVHERHVTARAWSSESCTWLAQDPVFKDWFDPDFCTTPLLWLNGKPGAGKSVLASSVIDKARELQGITVAFFYCSEGDPTRREFIAIARSMLAQLVAQDETLILHCESKMSSQNGKVPQNVLSDLKLAKDLLETALKSRKTYVVLDGIDECDREQRKDICHWFRETVSNLPRTKHDDIRCLFVSQDDGIARKDLSMISTLSLTAEKSEQEIKEFSTHHQSQLELQFRSLGNYGLDLARIVTARSCGMFIFARCVFEELRQQPSLQKLLDEWKEDRFPKDLTEVYTRIYNRIMSSGSRNQHEVSKRLLSWVVIARRPLKWCEMQAAISINLEEETVNEPKDRLVDSSKDLCASFVEIHADQMIEFVHGTVKEFLINEHIIDPSKSELDLSLLSMSYLSLGEMDLDNNTEEVMHGVLAGRYAFYDYAVSSWTSHLMAWLEGESHDQEVIEKFKGLLDLFLDQHYNKTPTAAPVSKEMHKKLHAIAHFESYARVAQAIIWSRKQLKTLSTNADSTTAVLDFPELTQNIRGAMENAVEGNHSLDSRDALRLFYGEKLFKCSKVYCPRFYDGFESKRDRDEHQGCHDPVVFCGHGSCYRAKFGFASEADLRRHMLQEHRIDNFPDVPKPKPDLERREGDRQCPHCPKLFRSWQGWNLKLHVRTHTGEKPYECSSCGRRFTRSNKRDDHLKRTCKGSASDAQL</sequence>
<dbReference type="HOGENOM" id="CLU_002406_3_0_1"/>
<dbReference type="InterPro" id="IPR027417">
    <property type="entry name" value="P-loop_NTPase"/>
</dbReference>
<organism evidence="7">
    <name type="scientific">Gaeumannomyces tritici (strain R3-111a-1)</name>
    <name type="common">Wheat and barley take-all root rot fungus</name>
    <name type="synonym">Gaeumannomyces graminis var. tritici</name>
    <dbReference type="NCBI Taxonomy" id="644352"/>
    <lineage>
        <taxon>Eukaryota</taxon>
        <taxon>Fungi</taxon>
        <taxon>Dikarya</taxon>
        <taxon>Ascomycota</taxon>
        <taxon>Pezizomycotina</taxon>
        <taxon>Sordariomycetes</taxon>
        <taxon>Sordariomycetidae</taxon>
        <taxon>Magnaporthales</taxon>
        <taxon>Magnaporthaceae</taxon>
        <taxon>Gaeumannomyces</taxon>
    </lineage>
</organism>
<reference evidence="8" key="5">
    <citation type="submission" date="2018-04" db="UniProtKB">
        <authorList>
            <consortium name="EnsemblFungi"/>
        </authorList>
    </citation>
    <scope>IDENTIFICATION</scope>
    <source>
        <strain evidence="8">R3-111a-1</strain>
    </source>
</reference>
<dbReference type="OrthoDB" id="21416at2759"/>
<evidence type="ECO:0000256" key="2">
    <source>
        <dbReference type="ARBA" id="ARBA00022737"/>
    </source>
</evidence>
<dbReference type="PANTHER" id="PTHR10039:SF14">
    <property type="entry name" value="NACHT DOMAIN-CONTAINING PROTEIN"/>
    <property type="match status" value="1"/>
</dbReference>
<dbReference type="InterPro" id="IPR013087">
    <property type="entry name" value="Znf_C2H2_type"/>
</dbReference>
<proteinExistence type="predicted"/>
<dbReference type="Gene3D" id="3.40.50.300">
    <property type="entry name" value="P-loop containing nucleotide triphosphate hydrolases"/>
    <property type="match status" value="1"/>
</dbReference>
<evidence type="ECO:0000313" key="9">
    <source>
        <dbReference type="Proteomes" id="UP000006039"/>
    </source>
</evidence>
<dbReference type="Proteomes" id="UP000006039">
    <property type="component" value="Unassembled WGS sequence"/>
</dbReference>
<keyword evidence="1" id="KW-0479">Metal-binding</keyword>
<accession>J3NL91</accession>
<dbReference type="Pfam" id="PF24809">
    <property type="entry name" value="DUF7708"/>
    <property type="match status" value="1"/>
</dbReference>
<keyword evidence="9" id="KW-1185">Reference proteome</keyword>
<dbReference type="PANTHER" id="PTHR10039">
    <property type="entry name" value="AMELOGENIN"/>
    <property type="match status" value="1"/>
</dbReference>
<dbReference type="eggNOG" id="KOG1721">
    <property type="taxonomic scope" value="Eukaryota"/>
</dbReference>
<dbReference type="InterPro" id="IPR056125">
    <property type="entry name" value="DUF7708"/>
</dbReference>
<feature type="domain" description="C2H2-type" evidence="6">
    <location>
        <begin position="871"/>
        <end position="900"/>
    </location>
</feature>
<dbReference type="SUPFAM" id="SSF57667">
    <property type="entry name" value="beta-beta-alpha zinc fingers"/>
    <property type="match status" value="1"/>
</dbReference>
<reference evidence="7" key="2">
    <citation type="submission" date="2010-07" db="EMBL/GenBank/DDBJ databases">
        <authorList>
            <consortium name="The Broad Institute Genome Sequencing Platform"/>
            <consortium name="Broad Institute Genome Sequencing Center for Infectious Disease"/>
            <person name="Ma L.-J."/>
            <person name="Dead R."/>
            <person name="Young S."/>
            <person name="Zeng Q."/>
            <person name="Koehrsen M."/>
            <person name="Alvarado L."/>
            <person name="Berlin A."/>
            <person name="Chapman S.B."/>
            <person name="Chen Z."/>
            <person name="Freedman E."/>
            <person name="Gellesch M."/>
            <person name="Goldberg J."/>
            <person name="Griggs A."/>
            <person name="Gujja S."/>
            <person name="Heilman E.R."/>
            <person name="Heiman D."/>
            <person name="Hepburn T."/>
            <person name="Howarth C."/>
            <person name="Jen D."/>
            <person name="Larson L."/>
            <person name="Mehta T."/>
            <person name="Neiman D."/>
            <person name="Pearson M."/>
            <person name="Roberts A."/>
            <person name="Saif S."/>
            <person name="Shea T."/>
            <person name="Shenoy N."/>
            <person name="Sisk P."/>
            <person name="Stolte C."/>
            <person name="Sykes S."/>
            <person name="Walk T."/>
            <person name="White J."/>
            <person name="Yandava C."/>
            <person name="Haas B."/>
            <person name="Nusbaum C."/>
            <person name="Birren B."/>
        </authorList>
    </citation>
    <scope>NUCLEOTIDE SEQUENCE</scope>
    <source>
        <strain evidence="7">R3-111a-1</strain>
    </source>
</reference>
<dbReference type="FunFam" id="3.30.160.60:FF:000100">
    <property type="entry name" value="Zinc finger 45-like"/>
    <property type="match status" value="1"/>
</dbReference>
<keyword evidence="4" id="KW-0862">Zinc</keyword>
<dbReference type="SUPFAM" id="SSF52540">
    <property type="entry name" value="P-loop containing nucleoside triphosphate hydrolases"/>
    <property type="match status" value="1"/>
</dbReference>
<dbReference type="AlphaFoldDB" id="J3NL91"/>
<evidence type="ECO:0000256" key="4">
    <source>
        <dbReference type="ARBA" id="ARBA00022833"/>
    </source>
</evidence>
<dbReference type="GeneID" id="20342491"/>
<reference evidence="8" key="4">
    <citation type="journal article" date="2015" name="G3 (Bethesda)">
        <title>Genome sequences of three phytopathogenic species of the Magnaporthaceae family of fungi.</title>
        <authorList>
            <person name="Okagaki L.H."/>
            <person name="Nunes C.C."/>
            <person name="Sailsbery J."/>
            <person name="Clay B."/>
            <person name="Brown D."/>
            <person name="John T."/>
            <person name="Oh Y."/>
            <person name="Young N."/>
            <person name="Fitzgerald M."/>
            <person name="Haas B.J."/>
            <person name="Zeng Q."/>
            <person name="Young S."/>
            <person name="Adiconis X."/>
            <person name="Fan L."/>
            <person name="Levin J.Z."/>
            <person name="Mitchell T.K."/>
            <person name="Okubara P.A."/>
            <person name="Farman M.L."/>
            <person name="Kohn L.M."/>
            <person name="Birren B."/>
            <person name="Ma L.-J."/>
            <person name="Dean R.A."/>
        </authorList>
    </citation>
    <scope>NUCLEOTIDE SEQUENCE</scope>
    <source>
        <strain evidence="8">R3-111a-1</strain>
    </source>
</reference>
<evidence type="ECO:0000256" key="1">
    <source>
        <dbReference type="ARBA" id="ARBA00022723"/>
    </source>
</evidence>
<dbReference type="InterPro" id="IPR054471">
    <property type="entry name" value="GPIID_WHD"/>
</dbReference>
<dbReference type="Gene3D" id="3.30.160.60">
    <property type="entry name" value="Classic Zinc Finger"/>
    <property type="match status" value="2"/>
</dbReference>